<dbReference type="GO" id="GO:0003723">
    <property type="term" value="F:RNA binding"/>
    <property type="evidence" value="ECO:0007669"/>
    <property type="project" value="UniProtKB-UniRule"/>
</dbReference>
<dbReference type="GO" id="GO:0006364">
    <property type="term" value="P:rRNA processing"/>
    <property type="evidence" value="ECO:0007669"/>
    <property type="project" value="UniProtKB-KW"/>
</dbReference>
<comment type="similarity">
    <text evidence="11">Belongs to the DEAD box helicase family. DDX55/SPB4 subfamily.</text>
</comment>
<feature type="transmembrane region" description="Helical" evidence="15">
    <location>
        <begin position="235"/>
        <end position="256"/>
    </location>
</feature>
<keyword evidence="10" id="KW-0539">Nucleus</keyword>
<feature type="compositionally biased region" description="Basic and acidic residues" evidence="14">
    <location>
        <begin position="472"/>
        <end position="481"/>
    </location>
</feature>
<keyword evidence="15" id="KW-0472">Membrane</keyword>
<dbReference type="GO" id="GO:0003724">
    <property type="term" value="F:RNA helicase activity"/>
    <property type="evidence" value="ECO:0007669"/>
    <property type="project" value="UniProtKB-EC"/>
</dbReference>
<sequence length="566" mass="63209">MTPVQASTIPLFCSNKDVVVEAVTGSGKTIAFLIPIIEIILRTGSVSRGHVAGIIVAPTRELASQIYSVLNSVLEFQPTQATTCKAQLLIGGSATVATDVQKFLTESPQIVVGTPGRLLEFLGSPNVHSSSLEVLILDEADRLLDLGFDKTISGILRILPKQRRTGLFSATVTSAVGELVRVGLRNPVKIVVKVGDGEYEQKVPTTLSISYSVLSPESKIPSLIHKINTLTYRKAIVYFPTCASVVYFYLVLTSILPKLQSSKSADVQLFSLHGKLPQGPRTKTLNSFMNTMKKSVLLTTDVAARGLDIPEVDVVIQIDPPYEANLFLHRAGRAARAGRYGEGYLFLTKGREESYVDLMQVKKVRMQEADETGLSELVTEFYRNFRDWILDSRENHDMAVKAYVSYVRFYTKHTMTSIFRMSEFDFVGFGLAYGLLRLPSMPELKSVHNIPEKGWLVGDIDMDTYKYKDPQKELGRQEELNNRAPKAVAKHGPPKATSKAWSEQSERKERRDLRREKKRNKREIKAAAVENGDSSSDSEELKEDWKTLIADRKKRKTNISEIAFDL</sequence>
<dbReference type="Pfam" id="PF00271">
    <property type="entry name" value="Helicase_C"/>
    <property type="match status" value="1"/>
</dbReference>
<dbReference type="InterPro" id="IPR011545">
    <property type="entry name" value="DEAD/DEAH_box_helicase_dom"/>
</dbReference>
<dbReference type="PROSITE" id="PS51192">
    <property type="entry name" value="HELICASE_ATP_BIND_1"/>
    <property type="match status" value="1"/>
</dbReference>
<evidence type="ECO:0000256" key="8">
    <source>
        <dbReference type="ARBA" id="ARBA00022884"/>
    </source>
</evidence>
<dbReference type="InterPro" id="IPR025313">
    <property type="entry name" value="SPB4-like_CTE"/>
</dbReference>
<feature type="region of interest" description="Disordered" evidence="14">
    <location>
        <begin position="472"/>
        <end position="542"/>
    </location>
</feature>
<accession>A0A1E3Q2R1</accession>
<dbReference type="OrthoDB" id="7396459at2759"/>
<evidence type="ECO:0000256" key="13">
    <source>
        <dbReference type="RuleBase" id="RU365068"/>
    </source>
</evidence>
<evidence type="ECO:0000256" key="9">
    <source>
        <dbReference type="ARBA" id="ARBA00023054"/>
    </source>
</evidence>
<dbReference type="EMBL" id="KV454296">
    <property type="protein sequence ID" value="ODQ71931.1"/>
    <property type="molecule type" value="Genomic_DNA"/>
</dbReference>
<keyword evidence="9" id="KW-0175">Coiled coil</keyword>
<dbReference type="SMART" id="SM00487">
    <property type="entry name" value="DEXDc"/>
    <property type="match status" value="1"/>
</dbReference>
<dbReference type="Pfam" id="PF00270">
    <property type="entry name" value="DEAD"/>
    <property type="match status" value="1"/>
</dbReference>
<evidence type="ECO:0000259" key="16">
    <source>
        <dbReference type="PROSITE" id="PS51192"/>
    </source>
</evidence>
<evidence type="ECO:0000256" key="4">
    <source>
        <dbReference type="ARBA" id="ARBA00022741"/>
    </source>
</evidence>
<keyword evidence="15" id="KW-0812">Transmembrane</keyword>
<reference evidence="18 19" key="1">
    <citation type="journal article" date="2016" name="Proc. Natl. Acad. Sci. U.S.A.">
        <title>Comparative genomics of biotechnologically important yeasts.</title>
        <authorList>
            <person name="Riley R."/>
            <person name="Haridas S."/>
            <person name="Wolfe K.H."/>
            <person name="Lopes M.R."/>
            <person name="Hittinger C.T."/>
            <person name="Goeker M."/>
            <person name="Salamov A.A."/>
            <person name="Wisecaver J.H."/>
            <person name="Long T.M."/>
            <person name="Calvey C.H."/>
            <person name="Aerts A.L."/>
            <person name="Barry K.W."/>
            <person name="Choi C."/>
            <person name="Clum A."/>
            <person name="Coughlan A.Y."/>
            <person name="Deshpande S."/>
            <person name="Douglass A.P."/>
            <person name="Hanson S.J."/>
            <person name="Klenk H.-P."/>
            <person name="LaButti K.M."/>
            <person name="Lapidus A."/>
            <person name="Lindquist E.A."/>
            <person name="Lipzen A.M."/>
            <person name="Meier-Kolthoff J.P."/>
            <person name="Ohm R.A."/>
            <person name="Otillar R.P."/>
            <person name="Pangilinan J.L."/>
            <person name="Peng Y."/>
            <person name="Rokas A."/>
            <person name="Rosa C.A."/>
            <person name="Scheuner C."/>
            <person name="Sibirny A.A."/>
            <person name="Slot J.C."/>
            <person name="Stielow J.B."/>
            <person name="Sun H."/>
            <person name="Kurtzman C.P."/>
            <person name="Blackwell M."/>
            <person name="Grigoriev I.V."/>
            <person name="Jeffries T.W."/>
        </authorList>
    </citation>
    <scope>NUCLEOTIDE SEQUENCE [LARGE SCALE GENOMIC DNA]</scope>
    <source>
        <strain evidence="18 19">NRRL Y-11557</strain>
    </source>
</reference>
<dbReference type="PROSITE" id="PS51194">
    <property type="entry name" value="HELICASE_CTER"/>
    <property type="match status" value="1"/>
</dbReference>
<evidence type="ECO:0000313" key="18">
    <source>
        <dbReference type="EMBL" id="ODQ71931.1"/>
    </source>
</evidence>
<comment type="domain">
    <text evidence="13">The Q motif is unique to and characteristic of the DEAD box family of RNA helicases and controls ATP binding and hydrolysis.</text>
</comment>
<organism evidence="18 19">
    <name type="scientific">Lipomyces starkeyi NRRL Y-11557</name>
    <dbReference type="NCBI Taxonomy" id="675824"/>
    <lineage>
        <taxon>Eukaryota</taxon>
        <taxon>Fungi</taxon>
        <taxon>Dikarya</taxon>
        <taxon>Ascomycota</taxon>
        <taxon>Saccharomycotina</taxon>
        <taxon>Lipomycetes</taxon>
        <taxon>Lipomycetales</taxon>
        <taxon>Lipomycetaceae</taxon>
        <taxon>Lipomyces</taxon>
    </lineage>
</organism>
<dbReference type="AlphaFoldDB" id="A0A1E3Q2R1"/>
<keyword evidence="15" id="KW-1133">Transmembrane helix</keyword>
<dbReference type="Pfam" id="PF13959">
    <property type="entry name" value="CTE_SPB4"/>
    <property type="match status" value="1"/>
</dbReference>
<evidence type="ECO:0000313" key="19">
    <source>
        <dbReference type="Proteomes" id="UP000094385"/>
    </source>
</evidence>
<dbReference type="InterPro" id="IPR027417">
    <property type="entry name" value="P-loop_NTPase"/>
</dbReference>
<dbReference type="Pfam" id="PF23681">
    <property type="entry name" value="CTT_SPB4"/>
    <property type="match status" value="1"/>
</dbReference>
<keyword evidence="5 12" id="KW-0378">Hydrolase</keyword>
<dbReference type="CDD" id="cd17960">
    <property type="entry name" value="DEADc_DDX55"/>
    <property type="match status" value="1"/>
</dbReference>
<comment type="subcellular location">
    <subcellularLocation>
        <location evidence="1">Nucleus</location>
        <location evidence="1">Nucleolus</location>
    </subcellularLocation>
</comment>
<keyword evidence="7 12" id="KW-0067">ATP-binding</keyword>
<dbReference type="GO" id="GO:0005730">
    <property type="term" value="C:nucleolus"/>
    <property type="evidence" value="ECO:0007669"/>
    <property type="project" value="UniProtKB-SubCell"/>
</dbReference>
<feature type="domain" description="Helicase ATP-binding" evidence="16">
    <location>
        <begin position="9"/>
        <end position="190"/>
    </location>
</feature>
<dbReference type="PANTHER" id="PTHR24031">
    <property type="entry name" value="RNA HELICASE"/>
    <property type="match status" value="1"/>
</dbReference>
<dbReference type="GO" id="GO:0005524">
    <property type="term" value="F:ATP binding"/>
    <property type="evidence" value="ECO:0007669"/>
    <property type="project" value="UniProtKB-UniRule"/>
</dbReference>
<dbReference type="SMART" id="SM01178">
    <property type="entry name" value="DUF4217"/>
    <property type="match status" value="1"/>
</dbReference>
<dbReference type="InterPro" id="IPR001650">
    <property type="entry name" value="Helicase_C-like"/>
</dbReference>
<dbReference type="InterPro" id="IPR000629">
    <property type="entry name" value="RNA-helicase_DEAD-box_CS"/>
</dbReference>
<evidence type="ECO:0000259" key="17">
    <source>
        <dbReference type="PROSITE" id="PS51194"/>
    </source>
</evidence>
<dbReference type="InterPro" id="IPR014001">
    <property type="entry name" value="Helicase_ATP-bd"/>
</dbReference>
<evidence type="ECO:0000256" key="11">
    <source>
        <dbReference type="ARBA" id="ARBA00038002"/>
    </source>
</evidence>
<keyword evidence="8 13" id="KW-0694">RNA-binding</keyword>
<evidence type="ECO:0000256" key="7">
    <source>
        <dbReference type="ARBA" id="ARBA00022840"/>
    </source>
</evidence>
<dbReference type="InterPro" id="IPR056330">
    <property type="entry name" value="CTT_SPB4"/>
</dbReference>
<dbReference type="GO" id="GO:0016887">
    <property type="term" value="F:ATP hydrolysis activity"/>
    <property type="evidence" value="ECO:0007669"/>
    <property type="project" value="RHEA"/>
</dbReference>
<evidence type="ECO:0000256" key="15">
    <source>
        <dbReference type="SAM" id="Phobius"/>
    </source>
</evidence>
<dbReference type="Proteomes" id="UP000094385">
    <property type="component" value="Unassembled WGS sequence"/>
</dbReference>
<evidence type="ECO:0000256" key="3">
    <source>
        <dbReference type="ARBA" id="ARBA00022552"/>
    </source>
</evidence>
<dbReference type="CDD" id="cd18787">
    <property type="entry name" value="SF2_C_DEAD"/>
    <property type="match status" value="1"/>
</dbReference>
<evidence type="ECO:0000256" key="1">
    <source>
        <dbReference type="ARBA" id="ARBA00004604"/>
    </source>
</evidence>
<keyword evidence="3" id="KW-0698">rRNA processing</keyword>
<dbReference type="Gene3D" id="3.40.50.300">
    <property type="entry name" value="P-loop containing nucleotide triphosphate hydrolases"/>
    <property type="match status" value="2"/>
</dbReference>
<evidence type="ECO:0000256" key="5">
    <source>
        <dbReference type="ARBA" id="ARBA00022801"/>
    </source>
</evidence>
<dbReference type="STRING" id="675824.A0A1E3Q2R1"/>
<evidence type="ECO:0000256" key="12">
    <source>
        <dbReference type="RuleBase" id="RU000492"/>
    </source>
</evidence>
<evidence type="ECO:0000256" key="10">
    <source>
        <dbReference type="ARBA" id="ARBA00023242"/>
    </source>
</evidence>
<comment type="catalytic activity">
    <reaction evidence="13">
        <text>ATP + H2O = ADP + phosphate + H(+)</text>
        <dbReference type="Rhea" id="RHEA:13065"/>
        <dbReference type="ChEBI" id="CHEBI:15377"/>
        <dbReference type="ChEBI" id="CHEBI:15378"/>
        <dbReference type="ChEBI" id="CHEBI:30616"/>
        <dbReference type="ChEBI" id="CHEBI:43474"/>
        <dbReference type="ChEBI" id="CHEBI:456216"/>
        <dbReference type="EC" id="3.6.4.13"/>
    </reaction>
</comment>
<dbReference type="SUPFAM" id="SSF52540">
    <property type="entry name" value="P-loop containing nucleoside triphosphate hydrolases"/>
    <property type="match status" value="1"/>
</dbReference>
<dbReference type="EC" id="3.6.4.13" evidence="13"/>
<keyword evidence="19" id="KW-1185">Reference proteome</keyword>
<keyword evidence="2" id="KW-0690">Ribosome biogenesis</keyword>
<feature type="compositionally biased region" description="Basic and acidic residues" evidence="14">
    <location>
        <begin position="504"/>
        <end position="515"/>
    </location>
</feature>
<comment type="function">
    <text evidence="13">RNA helicase.</text>
</comment>
<gene>
    <name evidence="18" type="ORF">LIPSTDRAFT_4297</name>
</gene>
<protein>
    <recommendedName>
        <fullName evidence="13">ATP-dependent RNA helicase</fullName>
        <ecNumber evidence="13">3.6.4.13</ecNumber>
    </recommendedName>
</protein>
<evidence type="ECO:0000256" key="14">
    <source>
        <dbReference type="SAM" id="MobiDB-lite"/>
    </source>
</evidence>
<name>A0A1E3Q2R1_LIPST</name>
<evidence type="ECO:0000256" key="6">
    <source>
        <dbReference type="ARBA" id="ARBA00022806"/>
    </source>
</evidence>
<feature type="domain" description="Helicase C-terminal" evidence="17">
    <location>
        <begin position="219"/>
        <end position="389"/>
    </location>
</feature>
<dbReference type="SMART" id="SM00490">
    <property type="entry name" value="HELICc"/>
    <property type="match status" value="1"/>
</dbReference>
<keyword evidence="4 12" id="KW-0547">Nucleotide-binding</keyword>
<proteinExistence type="inferred from homology"/>
<dbReference type="PROSITE" id="PS00039">
    <property type="entry name" value="DEAD_ATP_HELICASE"/>
    <property type="match status" value="1"/>
</dbReference>
<evidence type="ECO:0000256" key="2">
    <source>
        <dbReference type="ARBA" id="ARBA00022517"/>
    </source>
</evidence>
<keyword evidence="6 12" id="KW-0347">Helicase</keyword>